<feature type="region of interest" description="Disordered" evidence="1">
    <location>
        <begin position="45"/>
        <end position="64"/>
    </location>
</feature>
<comment type="caution">
    <text evidence="2">The sequence shown here is derived from an EMBL/GenBank/DDBJ whole genome shotgun (WGS) entry which is preliminary data.</text>
</comment>
<accession>A0A117PIB6</accession>
<protein>
    <submittedName>
        <fullName evidence="2">Uncharacterized protein</fullName>
    </submittedName>
</protein>
<evidence type="ECO:0000313" key="2">
    <source>
        <dbReference type="EMBL" id="KUM80153.1"/>
    </source>
</evidence>
<dbReference type="Proteomes" id="UP000054024">
    <property type="component" value="Unassembled WGS sequence"/>
</dbReference>
<dbReference type="EMBL" id="LMWJ01000004">
    <property type="protein sequence ID" value="KUM80153.1"/>
    <property type="molecule type" value="Genomic_DNA"/>
</dbReference>
<reference evidence="2 3" key="1">
    <citation type="submission" date="2015-10" db="EMBL/GenBank/DDBJ databases">
        <title>Draft genome sequence of Streptomyces curacoi DSM 40107, type strain for the species Streptomyces curacoi.</title>
        <authorList>
            <person name="Ruckert C."/>
            <person name="Winkler A."/>
            <person name="Kalinowski J."/>
            <person name="Kampfer P."/>
            <person name="Glaeser S."/>
        </authorList>
    </citation>
    <scope>NUCLEOTIDE SEQUENCE [LARGE SCALE GENOMIC DNA]</scope>
    <source>
        <strain evidence="2 3">DSM 40107</strain>
    </source>
</reference>
<name>A0A117PIB6_9ACTN</name>
<keyword evidence="3" id="KW-1185">Reference proteome</keyword>
<proteinExistence type="predicted"/>
<organism evidence="2 3">
    <name type="scientific">Streptomyces curacoi</name>
    <dbReference type="NCBI Taxonomy" id="146536"/>
    <lineage>
        <taxon>Bacteria</taxon>
        <taxon>Bacillati</taxon>
        <taxon>Actinomycetota</taxon>
        <taxon>Actinomycetes</taxon>
        <taxon>Kitasatosporales</taxon>
        <taxon>Streptomycetaceae</taxon>
        <taxon>Streptomyces</taxon>
    </lineage>
</organism>
<feature type="compositionally biased region" description="Polar residues" evidence="1">
    <location>
        <begin position="50"/>
        <end position="64"/>
    </location>
</feature>
<evidence type="ECO:0000256" key="1">
    <source>
        <dbReference type="SAM" id="MobiDB-lite"/>
    </source>
</evidence>
<sequence length="64" mass="6598">MKALGDQVLEGDLTDSDINSLLPEADSALRTAWGSMHKVQLEGPELVSTGPITSSGPSVTCLAS</sequence>
<evidence type="ECO:0000313" key="3">
    <source>
        <dbReference type="Proteomes" id="UP000054024"/>
    </source>
</evidence>
<gene>
    <name evidence="2" type="ORF">AQI70_08310</name>
</gene>
<dbReference type="AlphaFoldDB" id="A0A117PIB6"/>